<sequence length="175" mass="19117">MDDLLLAPVDLALLAELQRDMHATNQNMGERLHLSASQVSRRIQRLEAMGLIQAYVALLDPTLLGLNVRAFTYVTLARHGGEEGEAFERAVGGIPEILDCYSISGGADYMLQIVAASLADLSEVVLKPLTRLPGVSNIQSSIALQRIKSSTALPLTQLSRPRTVTRRARLVQRES</sequence>
<dbReference type="GO" id="GO:0043565">
    <property type="term" value="F:sequence-specific DNA binding"/>
    <property type="evidence" value="ECO:0007669"/>
    <property type="project" value="InterPro"/>
</dbReference>
<dbReference type="PANTHER" id="PTHR30154">
    <property type="entry name" value="LEUCINE-RESPONSIVE REGULATORY PROTEIN"/>
    <property type="match status" value="1"/>
</dbReference>
<dbReference type="PRINTS" id="PR00033">
    <property type="entry name" value="HTHASNC"/>
</dbReference>
<dbReference type="KEGG" id="pacr:FXN63_01700"/>
<keyword evidence="3" id="KW-0804">Transcription</keyword>
<proteinExistence type="predicted"/>
<dbReference type="EMBL" id="CP043046">
    <property type="protein sequence ID" value="QEI04696.1"/>
    <property type="molecule type" value="Genomic_DNA"/>
</dbReference>
<keyword evidence="1" id="KW-0805">Transcription regulation</keyword>
<dbReference type="Gene3D" id="3.30.70.920">
    <property type="match status" value="1"/>
</dbReference>
<dbReference type="GO" id="GO:0043200">
    <property type="term" value="P:response to amino acid"/>
    <property type="evidence" value="ECO:0007669"/>
    <property type="project" value="TreeGrafter"/>
</dbReference>
<accession>A0A5C0ASR9</accession>
<dbReference type="SUPFAM" id="SSF54909">
    <property type="entry name" value="Dimeric alpha+beta barrel"/>
    <property type="match status" value="1"/>
</dbReference>
<dbReference type="AlphaFoldDB" id="A0A5C0ASR9"/>
<gene>
    <name evidence="5" type="ORF">FXN63_01700</name>
</gene>
<organism evidence="5 6">
    <name type="scientific">Pigmentiphaga aceris</name>
    <dbReference type="NCBI Taxonomy" id="1940612"/>
    <lineage>
        <taxon>Bacteria</taxon>
        <taxon>Pseudomonadati</taxon>
        <taxon>Pseudomonadota</taxon>
        <taxon>Betaproteobacteria</taxon>
        <taxon>Burkholderiales</taxon>
        <taxon>Alcaligenaceae</taxon>
        <taxon>Pigmentiphaga</taxon>
    </lineage>
</organism>
<reference evidence="5 6" key="1">
    <citation type="submission" date="2019-08" db="EMBL/GenBank/DDBJ databases">
        <title>Amphibian skin-associated Pigmentiphaga: genome sequence and occurrence across geography and hosts.</title>
        <authorList>
            <person name="Bletz M.C."/>
            <person name="Bunk B."/>
            <person name="Sproeer C."/>
            <person name="Biwer P."/>
            <person name="Reiter S."/>
            <person name="Rabemananjara F.C.E."/>
            <person name="Schulz S."/>
            <person name="Overmann J."/>
            <person name="Vences M."/>
        </authorList>
    </citation>
    <scope>NUCLEOTIDE SEQUENCE [LARGE SCALE GENOMIC DNA]</scope>
    <source>
        <strain evidence="5 6">Mada1488</strain>
    </source>
</reference>
<dbReference type="Pfam" id="PF13412">
    <property type="entry name" value="HTH_24"/>
    <property type="match status" value="1"/>
</dbReference>
<evidence type="ECO:0000313" key="5">
    <source>
        <dbReference type="EMBL" id="QEI04696.1"/>
    </source>
</evidence>
<evidence type="ECO:0000256" key="1">
    <source>
        <dbReference type="ARBA" id="ARBA00023015"/>
    </source>
</evidence>
<keyword evidence="6" id="KW-1185">Reference proteome</keyword>
<dbReference type="Proteomes" id="UP000325161">
    <property type="component" value="Chromosome"/>
</dbReference>
<dbReference type="InterPro" id="IPR036390">
    <property type="entry name" value="WH_DNA-bd_sf"/>
</dbReference>
<dbReference type="InterPro" id="IPR036388">
    <property type="entry name" value="WH-like_DNA-bd_sf"/>
</dbReference>
<evidence type="ECO:0000313" key="6">
    <source>
        <dbReference type="Proteomes" id="UP000325161"/>
    </source>
</evidence>
<dbReference type="PANTHER" id="PTHR30154:SF34">
    <property type="entry name" value="TRANSCRIPTIONAL REGULATOR AZLB"/>
    <property type="match status" value="1"/>
</dbReference>
<dbReference type="InterPro" id="IPR000485">
    <property type="entry name" value="AsnC-type_HTH_dom"/>
</dbReference>
<dbReference type="InterPro" id="IPR011008">
    <property type="entry name" value="Dimeric_a/b-barrel"/>
</dbReference>
<dbReference type="GO" id="GO:0005829">
    <property type="term" value="C:cytosol"/>
    <property type="evidence" value="ECO:0007669"/>
    <property type="project" value="TreeGrafter"/>
</dbReference>
<dbReference type="Gene3D" id="1.10.10.10">
    <property type="entry name" value="Winged helix-like DNA-binding domain superfamily/Winged helix DNA-binding domain"/>
    <property type="match status" value="1"/>
</dbReference>
<keyword evidence="2" id="KW-0238">DNA-binding</keyword>
<dbReference type="OrthoDB" id="8526125at2"/>
<dbReference type="InterPro" id="IPR019888">
    <property type="entry name" value="Tscrpt_reg_AsnC-like"/>
</dbReference>
<feature type="domain" description="HTH asnC-type" evidence="4">
    <location>
        <begin position="1"/>
        <end position="67"/>
    </location>
</feature>
<evidence type="ECO:0000259" key="4">
    <source>
        <dbReference type="PROSITE" id="PS50956"/>
    </source>
</evidence>
<dbReference type="PROSITE" id="PS50956">
    <property type="entry name" value="HTH_ASNC_2"/>
    <property type="match status" value="1"/>
</dbReference>
<protein>
    <submittedName>
        <fullName evidence="5">Lrp/AsnC family transcriptional regulator</fullName>
    </submittedName>
</protein>
<dbReference type="Pfam" id="PF01037">
    <property type="entry name" value="AsnC_trans_reg"/>
    <property type="match status" value="1"/>
</dbReference>
<evidence type="ECO:0000256" key="2">
    <source>
        <dbReference type="ARBA" id="ARBA00023125"/>
    </source>
</evidence>
<dbReference type="RefSeq" id="WP_148812249.1">
    <property type="nucleotide sequence ID" value="NZ_CP043046.1"/>
</dbReference>
<dbReference type="SUPFAM" id="SSF46785">
    <property type="entry name" value="Winged helix' DNA-binding domain"/>
    <property type="match status" value="1"/>
</dbReference>
<dbReference type="SMART" id="SM00344">
    <property type="entry name" value="HTH_ASNC"/>
    <property type="match status" value="1"/>
</dbReference>
<evidence type="ECO:0000256" key="3">
    <source>
        <dbReference type="ARBA" id="ARBA00023163"/>
    </source>
</evidence>
<name>A0A5C0ASR9_9BURK</name>
<dbReference type="InterPro" id="IPR019887">
    <property type="entry name" value="Tscrpt_reg_AsnC/Lrp_C"/>
</dbReference>